<protein>
    <submittedName>
        <fullName evidence="1">Uncharacterized protein</fullName>
    </submittedName>
</protein>
<dbReference type="EMBL" id="KN832971">
    <property type="protein sequence ID" value="KIM91583.1"/>
    <property type="molecule type" value="Genomic_DNA"/>
</dbReference>
<accession>A0A0C3BYF5</accession>
<dbReference type="HOGENOM" id="CLU_2904950_0_0_1"/>
<sequence length="62" mass="7221">MEVPLEEFYDKPGPIKVYTYQVFGEKVLLRVTHVSESHPRVTVSKPLKWTYKMLDINADAIL</sequence>
<gene>
    <name evidence="1" type="ORF">PILCRDRAFT_737</name>
</gene>
<reference evidence="2" key="2">
    <citation type="submission" date="2015-01" db="EMBL/GenBank/DDBJ databases">
        <title>Evolutionary Origins and Diversification of the Mycorrhizal Mutualists.</title>
        <authorList>
            <consortium name="DOE Joint Genome Institute"/>
            <consortium name="Mycorrhizal Genomics Consortium"/>
            <person name="Kohler A."/>
            <person name="Kuo A."/>
            <person name="Nagy L.G."/>
            <person name="Floudas D."/>
            <person name="Copeland A."/>
            <person name="Barry K.W."/>
            <person name="Cichocki N."/>
            <person name="Veneault-Fourrey C."/>
            <person name="LaButti K."/>
            <person name="Lindquist E.A."/>
            <person name="Lipzen A."/>
            <person name="Lundell T."/>
            <person name="Morin E."/>
            <person name="Murat C."/>
            <person name="Riley R."/>
            <person name="Ohm R."/>
            <person name="Sun H."/>
            <person name="Tunlid A."/>
            <person name="Henrissat B."/>
            <person name="Grigoriev I.V."/>
            <person name="Hibbett D.S."/>
            <person name="Martin F."/>
        </authorList>
    </citation>
    <scope>NUCLEOTIDE SEQUENCE [LARGE SCALE GENOMIC DNA]</scope>
    <source>
        <strain evidence="2">F 1598</strain>
    </source>
</reference>
<organism evidence="1 2">
    <name type="scientific">Piloderma croceum (strain F 1598)</name>
    <dbReference type="NCBI Taxonomy" id="765440"/>
    <lineage>
        <taxon>Eukaryota</taxon>
        <taxon>Fungi</taxon>
        <taxon>Dikarya</taxon>
        <taxon>Basidiomycota</taxon>
        <taxon>Agaricomycotina</taxon>
        <taxon>Agaricomycetes</taxon>
        <taxon>Agaricomycetidae</taxon>
        <taxon>Atheliales</taxon>
        <taxon>Atheliaceae</taxon>
        <taxon>Piloderma</taxon>
    </lineage>
</organism>
<dbReference type="AlphaFoldDB" id="A0A0C3BYF5"/>
<evidence type="ECO:0000313" key="1">
    <source>
        <dbReference type="EMBL" id="KIM91583.1"/>
    </source>
</evidence>
<proteinExistence type="predicted"/>
<dbReference type="InParanoid" id="A0A0C3BYF5"/>
<dbReference type="Proteomes" id="UP000054166">
    <property type="component" value="Unassembled WGS sequence"/>
</dbReference>
<reference evidence="1 2" key="1">
    <citation type="submission" date="2014-04" db="EMBL/GenBank/DDBJ databases">
        <authorList>
            <consortium name="DOE Joint Genome Institute"/>
            <person name="Kuo A."/>
            <person name="Tarkka M."/>
            <person name="Buscot F."/>
            <person name="Kohler A."/>
            <person name="Nagy L.G."/>
            <person name="Floudas D."/>
            <person name="Copeland A."/>
            <person name="Barry K.W."/>
            <person name="Cichocki N."/>
            <person name="Veneault-Fourrey C."/>
            <person name="LaButti K."/>
            <person name="Lindquist E.A."/>
            <person name="Lipzen A."/>
            <person name="Lundell T."/>
            <person name="Morin E."/>
            <person name="Murat C."/>
            <person name="Sun H."/>
            <person name="Tunlid A."/>
            <person name="Henrissat B."/>
            <person name="Grigoriev I.V."/>
            <person name="Hibbett D.S."/>
            <person name="Martin F."/>
            <person name="Nordberg H.P."/>
            <person name="Cantor M.N."/>
            <person name="Hua S.X."/>
        </authorList>
    </citation>
    <scope>NUCLEOTIDE SEQUENCE [LARGE SCALE GENOMIC DNA]</scope>
    <source>
        <strain evidence="1 2">F 1598</strain>
    </source>
</reference>
<evidence type="ECO:0000313" key="2">
    <source>
        <dbReference type="Proteomes" id="UP000054166"/>
    </source>
</evidence>
<name>A0A0C3BYF5_PILCF</name>
<keyword evidence="2" id="KW-1185">Reference proteome</keyword>